<dbReference type="AlphaFoldDB" id="A0A8J4F057"/>
<name>A0A8J4F057_9CHLO</name>
<proteinExistence type="predicted"/>
<accession>A0A8J4F057</accession>
<dbReference type="EMBL" id="BNCO01000016">
    <property type="protein sequence ID" value="GIL54078.1"/>
    <property type="molecule type" value="Genomic_DNA"/>
</dbReference>
<protein>
    <submittedName>
        <fullName evidence="2">Uncharacterized protein</fullName>
    </submittedName>
</protein>
<keyword evidence="3" id="KW-1185">Reference proteome</keyword>
<feature type="non-terminal residue" evidence="2">
    <location>
        <position position="1"/>
    </location>
</feature>
<gene>
    <name evidence="2" type="ORF">Vafri_9633</name>
</gene>
<reference evidence="2" key="1">
    <citation type="journal article" date="2021" name="Proc. Natl. Acad. Sci. U.S.A.">
        <title>Three genomes in the algal genus Volvox reveal the fate of a haploid sex-determining region after a transition to homothallism.</title>
        <authorList>
            <person name="Yamamoto K."/>
            <person name="Hamaji T."/>
            <person name="Kawai-Toyooka H."/>
            <person name="Matsuzaki R."/>
            <person name="Takahashi F."/>
            <person name="Nishimura Y."/>
            <person name="Kawachi M."/>
            <person name="Noguchi H."/>
            <person name="Minakuchi Y."/>
            <person name="Umen J.G."/>
            <person name="Toyoda A."/>
            <person name="Nozaki H."/>
        </authorList>
    </citation>
    <scope>NUCLEOTIDE SEQUENCE</scope>
    <source>
        <strain evidence="2">NIES-3780</strain>
    </source>
</reference>
<organism evidence="2 3">
    <name type="scientific">Volvox africanus</name>
    <dbReference type="NCBI Taxonomy" id="51714"/>
    <lineage>
        <taxon>Eukaryota</taxon>
        <taxon>Viridiplantae</taxon>
        <taxon>Chlorophyta</taxon>
        <taxon>core chlorophytes</taxon>
        <taxon>Chlorophyceae</taxon>
        <taxon>CS clade</taxon>
        <taxon>Chlamydomonadales</taxon>
        <taxon>Volvocaceae</taxon>
        <taxon>Volvox</taxon>
    </lineage>
</organism>
<feature type="region of interest" description="Disordered" evidence="1">
    <location>
        <begin position="1"/>
        <end position="40"/>
    </location>
</feature>
<sequence length="112" mass="11431">ATELLVTEGQPQANGQLPPKASYGAPTDPRLSDGVDPSGGQVQDAVMGCDAVLGACTAAGACNGASPPAVVTAKRGADLEVMELRTWRMGLTWRALVPYSTTSHDESSGSMV</sequence>
<comment type="caution">
    <text evidence="2">The sequence shown here is derived from an EMBL/GenBank/DDBJ whole genome shotgun (WGS) entry which is preliminary data.</text>
</comment>
<evidence type="ECO:0000313" key="3">
    <source>
        <dbReference type="Proteomes" id="UP000747399"/>
    </source>
</evidence>
<evidence type="ECO:0000256" key="1">
    <source>
        <dbReference type="SAM" id="MobiDB-lite"/>
    </source>
</evidence>
<evidence type="ECO:0000313" key="2">
    <source>
        <dbReference type="EMBL" id="GIL54078.1"/>
    </source>
</evidence>
<dbReference type="Proteomes" id="UP000747399">
    <property type="component" value="Unassembled WGS sequence"/>
</dbReference>